<evidence type="ECO:0008006" key="4">
    <source>
        <dbReference type="Google" id="ProtNLM"/>
    </source>
</evidence>
<evidence type="ECO:0000313" key="2">
    <source>
        <dbReference type="EMBL" id="CVK18697.1"/>
    </source>
</evidence>
<comment type="caution">
    <text evidence="2">The sequence shown here is derived from an EMBL/GenBank/DDBJ whole genome shotgun (WGS) entry which is preliminary data.</text>
</comment>
<keyword evidence="1" id="KW-0732">Signal</keyword>
<keyword evidence="3" id="KW-1185">Reference proteome</keyword>
<reference evidence="2 3" key="1">
    <citation type="submission" date="2016-01" db="EMBL/GenBank/DDBJ databases">
        <authorList>
            <person name="Brown R."/>
        </authorList>
    </citation>
    <scope>NUCLEOTIDE SEQUENCE [LARGE SCALE GENOMIC DNA]</scope>
    <source>
        <strain evidence="2">Sporomusa sphaeroides DSM 2875</strain>
    </source>
</reference>
<organism evidence="2 3">
    <name type="scientific">Sporomusa sphaeroides DSM 2875</name>
    <dbReference type="NCBI Taxonomy" id="1337886"/>
    <lineage>
        <taxon>Bacteria</taxon>
        <taxon>Bacillati</taxon>
        <taxon>Bacillota</taxon>
        <taxon>Negativicutes</taxon>
        <taxon>Selenomonadales</taxon>
        <taxon>Sporomusaceae</taxon>
        <taxon>Sporomusa</taxon>
    </lineage>
</organism>
<feature type="signal peptide" evidence="1">
    <location>
        <begin position="1"/>
        <end position="25"/>
    </location>
</feature>
<feature type="chain" id="PRO_5046294053" description="FG-GAP repeat protein" evidence="1">
    <location>
        <begin position="26"/>
        <end position="369"/>
    </location>
</feature>
<proteinExistence type="predicted"/>
<gene>
    <name evidence="2" type="ORF">SSPH_01341</name>
</gene>
<dbReference type="EMBL" id="FCOW01000005">
    <property type="protein sequence ID" value="CVK18697.1"/>
    <property type="molecule type" value="Genomic_DNA"/>
</dbReference>
<evidence type="ECO:0000256" key="1">
    <source>
        <dbReference type="SAM" id="SignalP"/>
    </source>
</evidence>
<dbReference type="Proteomes" id="UP000245702">
    <property type="component" value="Unassembled WGS sequence"/>
</dbReference>
<protein>
    <recommendedName>
        <fullName evidence="4">FG-GAP repeat protein</fullName>
    </recommendedName>
</protein>
<name>A0ABM9W0L8_9FIRM</name>
<dbReference type="RefSeq" id="WP_143558945.1">
    <property type="nucleotide sequence ID" value="NZ_CP146991.1"/>
</dbReference>
<evidence type="ECO:0000313" key="3">
    <source>
        <dbReference type="Proteomes" id="UP000245702"/>
    </source>
</evidence>
<dbReference type="InterPro" id="IPR058087">
    <property type="entry name" value="XAC2610_dom"/>
</dbReference>
<sequence length="369" mass="41729">MRRLVMILMLTLVWPFGVNLPPVQASEEGAFPPVAIGKGAPTVSIVISADRIAVYQEGKTQSLLQEIPYNAAILPELADSERVVAEDMNFDGYLDLKIASSQGSANAYYSCWLWDPKSGNFVLQEELSRLASPAFNPDVKTVYSFTHISAADSEEATYVWKDGRLWPVQIIERSYDPDEDRLIAREYRLDEQGKRQLVREQKLLTEEAMRNEYEDLSEFPFPDATPYKSPQGFSLLLPVGAAAKDTADGVKVTARKWFVLVNQLGREVQDLDNSAVREALEAKVLLQEPFSNSQIEWAYQTDTIRMNGYEFYRRPFTGTIDGQAIRGGELYYANIYGRHFQVICVKMPGISDGIILLYKMLYHTLVIEP</sequence>
<accession>A0ABM9W0L8</accession>
<dbReference type="NCBIfam" id="NF047539">
    <property type="entry name" value="XAC2610_fam"/>
    <property type="match status" value="1"/>
</dbReference>